<gene>
    <name evidence="3" type="ORF">J2S44_005413</name>
</gene>
<dbReference type="Proteomes" id="UP001183629">
    <property type="component" value="Unassembled WGS sequence"/>
</dbReference>
<dbReference type="PROSITE" id="PS51257">
    <property type="entry name" value="PROKAR_LIPOPROTEIN"/>
    <property type="match status" value="1"/>
</dbReference>
<evidence type="ECO:0000256" key="2">
    <source>
        <dbReference type="SAM" id="SignalP"/>
    </source>
</evidence>
<dbReference type="RefSeq" id="WP_310419652.1">
    <property type="nucleotide sequence ID" value="NZ_JAVDYC010000001.1"/>
</dbReference>
<comment type="caution">
    <text evidence="3">The sequence shown here is derived from an EMBL/GenBank/DDBJ whole genome shotgun (WGS) entry which is preliminary data.</text>
</comment>
<evidence type="ECO:0000313" key="4">
    <source>
        <dbReference type="Proteomes" id="UP001183629"/>
    </source>
</evidence>
<organism evidence="3 4">
    <name type="scientific">Catenuloplanes niger</name>
    <dbReference type="NCBI Taxonomy" id="587534"/>
    <lineage>
        <taxon>Bacteria</taxon>
        <taxon>Bacillati</taxon>
        <taxon>Actinomycetota</taxon>
        <taxon>Actinomycetes</taxon>
        <taxon>Micromonosporales</taxon>
        <taxon>Micromonosporaceae</taxon>
        <taxon>Catenuloplanes</taxon>
    </lineage>
</organism>
<dbReference type="PANTHER" id="PTHR43649:SF32">
    <property type="entry name" value="SUGAR BINDING SECRETED PROTEIN"/>
    <property type="match status" value="1"/>
</dbReference>
<name>A0AAE3ZW06_9ACTN</name>
<feature type="chain" id="PRO_5042165866" evidence="2">
    <location>
        <begin position="27"/>
        <end position="436"/>
    </location>
</feature>
<dbReference type="InterPro" id="IPR006059">
    <property type="entry name" value="SBP"/>
</dbReference>
<dbReference type="AlphaFoldDB" id="A0AAE3ZW06"/>
<reference evidence="3 4" key="1">
    <citation type="submission" date="2023-07" db="EMBL/GenBank/DDBJ databases">
        <title>Sequencing the genomes of 1000 actinobacteria strains.</title>
        <authorList>
            <person name="Klenk H.-P."/>
        </authorList>
    </citation>
    <scope>NUCLEOTIDE SEQUENCE [LARGE SCALE GENOMIC DNA]</scope>
    <source>
        <strain evidence="3 4">DSM 44711</strain>
    </source>
</reference>
<keyword evidence="2" id="KW-0732">Signal</keyword>
<dbReference type="Gene3D" id="3.40.190.10">
    <property type="entry name" value="Periplasmic binding protein-like II"/>
    <property type="match status" value="1"/>
</dbReference>
<keyword evidence="4" id="KW-1185">Reference proteome</keyword>
<proteinExistence type="predicted"/>
<dbReference type="PANTHER" id="PTHR43649">
    <property type="entry name" value="ARABINOSE-BINDING PROTEIN-RELATED"/>
    <property type="match status" value="1"/>
</dbReference>
<accession>A0AAE3ZW06</accession>
<dbReference type="SUPFAM" id="SSF53850">
    <property type="entry name" value="Periplasmic binding protein-like II"/>
    <property type="match status" value="1"/>
</dbReference>
<protein>
    <submittedName>
        <fullName evidence="3">Cellobiose transport system substrate-binding protein</fullName>
    </submittedName>
</protein>
<feature type="region of interest" description="Disordered" evidence="1">
    <location>
        <begin position="411"/>
        <end position="436"/>
    </location>
</feature>
<dbReference type="Pfam" id="PF13416">
    <property type="entry name" value="SBP_bac_8"/>
    <property type="match status" value="1"/>
</dbReference>
<sequence>MSVPRRRLRGIAAAALAAGMVFSAAACSASDGDSGGEGGGGTVVLQYFGSPGFDAAIAAFQTANPDIKVDAQNMGELKDFTPKLNQWLATGQGAGDVVMLEEGTLLGYLETPDKWTNLLDLGAASLEADFLPYKWANGFTADKSKLVGLGTDIGGLAMCYRTDLFEKAGLPTQRDEVSKLWPTWEQYAATGKKFKESPAVKDVAFIDTATAVMQPYIMQNSQTWFYDTNNNYIVESNPIVREAWDFGLQMAADGLTGKLQRWQPDWNAAFANAAFATVPCPAWMTGSIAERAGDAGKGKWDIATIPGGSGNWGGSYLAIPEQSKNKEAAYKLLTYLTGKDGELSSYKEKGNMPSNVKALDDPAFASSTNEYFSNAPTGQIFGASAKSLKPIYLGPKHQGIWENHFETEMRNAEQGKKTSDEAWKTAVADGKKLAEG</sequence>
<feature type="signal peptide" evidence="2">
    <location>
        <begin position="1"/>
        <end position="26"/>
    </location>
</feature>
<evidence type="ECO:0000256" key="1">
    <source>
        <dbReference type="SAM" id="MobiDB-lite"/>
    </source>
</evidence>
<evidence type="ECO:0000313" key="3">
    <source>
        <dbReference type="EMBL" id="MDR7325163.1"/>
    </source>
</evidence>
<dbReference type="EMBL" id="JAVDYC010000001">
    <property type="protein sequence ID" value="MDR7325163.1"/>
    <property type="molecule type" value="Genomic_DNA"/>
</dbReference>
<dbReference type="InterPro" id="IPR050490">
    <property type="entry name" value="Bact_solute-bd_prot1"/>
</dbReference>